<feature type="compositionally biased region" description="Polar residues" evidence="1">
    <location>
        <begin position="1"/>
        <end position="16"/>
    </location>
</feature>
<organism evidence="2 3">
    <name type="scientific">Cryptotermes secundus</name>
    <dbReference type="NCBI Taxonomy" id="105785"/>
    <lineage>
        <taxon>Eukaryota</taxon>
        <taxon>Metazoa</taxon>
        <taxon>Ecdysozoa</taxon>
        <taxon>Arthropoda</taxon>
        <taxon>Hexapoda</taxon>
        <taxon>Insecta</taxon>
        <taxon>Pterygota</taxon>
        <taxon>Neoptera</taxon>
        <taxon>Polyneoptera</taxon>
        <taxon>Dictyoptera</taxon>
        <taxon>Blattodea</taxon>
        <taxon>Blattoidea</taxon>
        <taxon>Termitoidae</taxon>
        <taxon>Kalotermitidae</taxon>
        <taxon>Cryptotermitinae</taxon>
        <taxon>Cryptotermes</taxon>
    </lineage>
</organism>
<proteinExistence type="predicted"/>
<evidence type="ECO:0000313" key="2">
    <source>
        <dbReference type="EMBL" id="PNF32078.1"/>
    </source>
</evidence>
<dbReference type="InParanoid" id="A0A2J7QU13"/>
<sequence length="115" mass="13364">MRRGVTTMSRNPNRQSMEWRHPDSPRKKKFKTQPLAGKVMCTVFWDRRGVIFLDILEPGETVNSERYKTTLTKLKARISRVRPEKQTTFCLQHDNARPHTSLAGLSNHIHLIAPI</sequence>
<name>A0A2J7QU13_9NEOP</name>
<dbReference type="InterPro" id="IPR052709">
    <property type="entry name" value="Transposase-MT_Hybrid"/>
</dbReference>
<keyword evidence="3" id="KW-1185">Reference proteome</keyword>
<dbReference type="AlphaFoldDB" id="A0A2J7QU13"/>
<evidence type="ECO:0000256" key="1">
    <source>
        <dbReference type="SAM" id="MobiDB-lite"/>
    </source>
</evidence>
<reference evidence="2 3" key="1">
    <citation type="submission" date="2017-12" db="EMBL/GenBank/DDBJ databases">
        <title>Hemimetabolous genomes reveal molecular basis of termite eusociality.</title>
        <authorList>
            <person name="Harrison M.C."/>
            <person name="Jongepier E."/>
            <person name="Robertson H.M."/>
            <person name="Arning N."/>
            <person name="Bitard-Feildel T."/>
            <person name="Chao H."/>
            <person name="Childers C.P."/>
            <person name="Dinh H."/>
            <person name="Doddapaneni H."/>
            <person name="Dugan S."/>
            <person name="Gowin J."/>
            <person name="Greiner C."/>
            <person name="Han Y."/>
            <person name="Hu H."/>
            <person name="Hughes D.S.T."/>
            <person name="Huylmans A.-K."/>
            <person name="Kemena C."/>
            <person name="Kremer L.P.M."/>
            <person name="Lee S.L."/>
            <person name="Lopez-Ezquerra A."/>
            <person name="Mallet L."/>
            <person name="Monroy-Kuhn J.M."/>
            <person name="Moser A."/>
            <person name="Murali S.C."/>
            <person name="Muzny D.M."/>
            <person name="Otani S."/>
            <person name="Piulachs M.-D."/>
            <person name="Poelchau M."/>
            <person name="Qu J."/>
            <person name="Schaub F."/>
            <person name="Wada-Katsumata A."/>
            <person name="Worley K.C."/>
            <person name="Xie Q."/>
            <person name="Ylla G."/>
            <person name="Poulsen M."/>
            <person name="Gibbs R.A."/>
            <person name="Schal C."/>
            <person name="Richards S."/>
            <person name="Belles X."/>
            <person name="Korb J."/>
            <person name="Bornberg-Bauer E."/>
        </authorList>
    </citation>
    <scope>NUCLEOTIDE SEQUENCE [LARGE SCALE GENOMIC DNA]</scope>
    <source>
        <tissue evidence="2">Whole body</tissue>
    </source>
</reference>
<dbReference type="Gene3D" id="3.30.420.10">
    <property type="entry name" value="Ribonuclease H-like superfamily/Ribonuclease H"/>
    <property type="match status" value="1"/>
</dbReference>
<comment type="caution">
    <text evidence="2">The sequence shown here is derived from an EMBL/GenBank/DDBJ whole genome shotgun (WGS) entry which is preliminary data.</text>
</comment>
<dbReference type="GO" id="GO:0003676">
    <property type="term" value="F:nucleic acid binding"/>
    <property type="evidence" value="ECO:0007669"/>
    <property type="project" value="InterPro"/>
</dbReference>
<dbReference type="EMBL" id="NEVH01011192">
    <property type="protein sequence ID" value="PNF32078.1"/>
    <property type="molecule type" value="Genomic_DNA"/>
</dbReference>
<dbReference type="Pfam" id="PF01359">
    <property type="entry name" value="Transposase_1"/>
    <property type="match status" value="1"/>
</dbReference>
<protein>
    <recommendedName>
        <fullName evidence="4">Mariner Mos1 transposase</fullName>
    </recommendedName>
</protein>
<evidence type="ECO:0008006" key="4">
    <source>
        <dbReference type="Google" id="ProtNLM"/>
    </source>
</evidence>
<dbReference type="InterPro" id="IPR001888">
    <property type="entry name" value="Transposase_1"/>
</dbReference>
<dbReference type="Proteomes" id="UP000235965">
    <property type="component" value="Unassembled WGS sequence"/>
</dbReference>
<dbReference type="PANTHER" id="PTHR46060:SF1">
    <property type="entry name" value="MARINER MOS1 TRANSPOSASE-LIKE PROTEIN"/>
    <property type="match status" value="1"/>
</dbReference>
<dbReference type="InterPro" id="IPR036397">
    <property type="entry name" value="RNaseH_sf"/>
</dbReference>
<gene>
    <name evidence="2" type="ORF">B7P43_G05744</name>
</gene>
<feature type="region of interest" description="Disordered" evidence="1">
    <location>
        <begin position="1"/>
        <end position="32"/>
    </location>
</feature>
<accession>A0A2J7QU13</accession>
<dbReference type="PANTHER" id="PTHR46060">
    <property type="entry name" value="MARINER MOS1 TRANSPOSASE-LIKE PROTEIN"/>
    <property type="match status" value="1"/>
</dbReference>
<dbReference type="STRING" id="105785.A0A2J7QU13"/>
<evidence type="ECO:0000313" key="3">
    <source>
        <dbReference type="Proteomes" id="UP000235965"/>
    </source>
</evidence>